<dbReference type="Proteomes" id="UP001215078">
    <property type="component" value="Unassembled WGS sequence"/>
</dbReference>
<dbReference type="EMBL" id="JAQQPO010000016">
    <property type="protein sequence ID" value="MDC7959391.1"/>
    <property type="molecule type" value="Genomic_DNA"/>
</dbReference>
<dbReference type="Gene3D" id="2.60.120.1350">
    <property type="entry name" value="Protein of unknown function DUF4465"/>
    <property type="match status" value="1"/>
</dbReference>
<dbReference type="PROSITE" id="PS51257">
    <property type="entry name" value="PROKAR_LIPOPROTEIN"/>
    <property type="match status" value="1"/>
</dbReference>
<keyword evidence="3" id="KW-0456">Lyase</keyword>
<dbReference type="InterPro" id="IPR027828">
    <property type="entry name" value="DUF4465"/>
</dbReference>
<keyword evidence="1" id="KW-0175">Coiled coil</keyword>
<dbReference type="Pfam" id="PF16378">
    <property type="entry name" value="DUF4988"/>
    <property type="match status" value="1"/>
</dbReference>
<dbReference type="RefSeq" id="WP_115484967.1">
    <property type="nucleotide sequence ID" value="NZ_BAABYV010000001.1"/>
</dbReference>
<gene>
    <name evidence="4" type="ORF">DW206_20105</name>
    <name evidence="3" type="ORF">PQ628_14375</name>
</gene>
<proteinExistence type="predicted"/>
<dbReference type="InterPro" id="IPR032149">
    <property type="entry name" value="DUF4988"/>
</dbReference>
<evidence type="ECO:0000313" key="5">
    <source>
        <dbReference type="Proteomes" id="UP000283329"/>
    </source>
</evidence>
<feature type="domain" description="DUF4988" evidence="2">
    <location>
        <begin position="23"/>
        <end position="194"/>
    </location>
</feature>
<reference evidence="3" key="2">
    <citation type="submission" date="2022-10" db="EMBL/GenBank/DDBJ databases">
        <title>Human gut microbiome strain richness.</title>
        <authorList>
            <person name="Chen-Liaw A."/>
        </authorList>
    </citation>
    <scope>NUCLEOTIDE SEQUENCE</scope>
    <source>
        <strain evidence="3">RTP21484st1_H8_RTP21484_190118</strain>
    </source>
</reference>
<reference evidence="4 5" key="1">
    <citation type="submission" date="2018-08" db="EMBL/GenBank/DDBJ databases">
        <title>A genome reference for cultivated species of the human gut microbiota.</title>
        <authorList>
            <person name="Zou Y."/>
            <person name="Xue W."/>
            <person name="Luo G."/>
        </authorList>
    </citation>
    <scope>NUCLEOTIDE SEQUENCE [LARGE SCALE GENOMIC DNA]</scope>
    <source>
        <strain evidence="4 5">AM17-48</strain>
    </source>
</reference>
<dbReference type="Pfam" id="PF14717">
    <property type="entry name" value="DUF4465"/>
    <property type="match status" value="1"/>
</dbReference>
<protein>
    <submittedName>
        <fullName evidence="4">DUF4988 and DUF4465 domain-containing protein</fullName>
    </submittedName>
    <submittedName>
        <fullName evidence="3">PL29 family lyase N-terminal domain-containing protein</fullName>
    </submittedName>
</protein>
<evidence type="ECO:0000313" key="3">
    <source>
        <dbReference type="EMBL" id="MDC7959391.1"/>
    </source>
</evidence>
<dbReference type="GO" id="GO:0016829">
    <property type="term" value="F:lyase activity"/>
    <property type="evidence" value="ECO:0007669"/>
    <property type="project" value="UniProtKB-KW"/>
</dbReference>
<accession>A0A3E5HML8</accession>
<dbReference type="EMBL" id="QRJR01000026">
    <property type="protein sequence ID" value="RHH41651.1"/>
    <property type="molecule type" value="Genomic_DNA"/>
</dbReference>
<comment type="caution">
    <text evidence="4">The sequence shown here is derived from an EMBL/GenBank/DDBJ whole genome shotgun (WGS) entry which is preliminary data.</text>
</comment>
<evidence type="ECO:0000313" key="4">
    <source>
        <dbReference type="EMBL" id="RHH41651.1"/>
    </source>
</evidence>
<evidence type="ECO:0000259" key="2">
    <source>
        <dbReference type="Pfam" id="PF16378"/>
    </source>
</evidence>
<dbReference type="AlphaFoldDB" id="A0A3E5HML8"/>
<evidence type="ECO:0000256" key="1">
    <source>
        <dbReference type="SAM" id="Coils"/>
    </source>
</evidence>
<dbReference type="Proteomes" id="UP000283329">
    <property type="component" value="Unassembled WGS sequence"/>
</dbReference>
<name>A0A3E5HML8_BACOV</name>
<feature type="coiled-coil region" evidence="1">
    <location>
        <begin position="27"/>
        <end position="54"/>
    </location>
</feature>
<sequence length="545" mass="60122">MKKILFLLLTVVTVCSCYNDDDLWDKVNDLDGRVETLETTVKKMNSEITTLQSLVDALNQGKIITNTEQTSEGYTLTFNDGSKVSIKNGTNGTDAPVIGVKADENGVYYWTVTTNGTTEWLPDAEHKLRVTGVTPVMGVDSEGYWTVDTGEGAKRMNGTDGKPVKATGKDGDSFFKSVVDDTENDVVIITLADEKNTSFMLPKTTNSVMKVTDMGSVEYFTFNQTKSFELQLTNVADFIVHAPEGWTIKMSYTKLSITAPASVSENEAVIKIQLFNKQGLTKIQRLFVYASAYTLKGLSFEDSDYKGTGNYIGKSDWSSLIDNPQYGGPLLYGQSGMGPSDYNWYDENNTLLQHEFPTNWGTTCYWGGGHAISNYVDMDLTHGGFQYQLAVYYKDPATGNGGHNGSKNFCVHYGYTDNSGYASENLPYIYFGDGVARVVDHMYVTMTTYLANCVANGNGLTAPAGEDDWVKLVAIGYDEDGNEVKTKPEFYLVGKTGNILEWSKWDLSALGKVVKIDFNVTGSNDNGYGFSQPAYFCYDDVAVRF</sequence>
<organism evidence="4 5">
    <name type="scientific">Bacteroides ovatus</name>
    <dbReference type="NCBI Taxonomy" id="28116"/>
    <lineage>
        <taxon>Bacteria</taxon>
        <taxon>Pseudomonadati</taxon>
        <taxon>Bacteroidota</taxon>
        <taxon>Bacteroidia</taxon>
        <taxon>Bacteroidales</taxon>
        <taxon>Bacteroidaceae</taxon>
        <taxon>Bacteroides</taxon>
    </lineage>
</organism>